<evidence type="ECO:0000313" key="11">
    <source>
        <dbReference type="Proteomes" id="UP000031014"/>
    </source>
</evidence>
<feature type="transmembrane region" description="Helical" evidence="9">
    <location>
        <begin position="341"/>
        <end position="362"/>
    </location>
</feature>
<dbReference type="EMBL" id="BASE01000054">
    <property type="protein sequence ID" value="GAM14296.1"/>
    <property type="molecule type" value="Genomic_DNA"/>
</dbReference>
<proteinExistence type="inferred from homology"/>
<evidence type="ECO:0000256" key="2">
    <source>
        <dbReference type="ARBA" id="ARBA00008540"/>
    </source>
</evidence>
<dbReference type="Pfam" id="PF05525">
    <property type="entry name" value="Branch_AA_trans"/>
    <property type="match status" value="1"/>
</dbReference>
<dbReference type="GO" id="GO:0005886">
    <property type="term" value="C:plasma membrane"/>
    <property type="evidence" value="ECO:0007669"/>
    <property type="project" value="UniProtKB-SubCell"/>
</dbReference>
<keyword evidence="4" id="KW-1003">Cell membrane</keyword>
<sequence>MGSLRGKETLTIGLMLFALFFGAGNLIFPPFLGQEAGANFWPAMLGFVVTGVGLPLLTVVVISMAKDGIKEIGSRVHPVFAIVFSAAVYLSIGPFFGIPRSANVAFEMSVKPFLGESGTNSIVLLLFTLVFFALVYWVTLNPSKMVERIGSILTPVLLAAIVLLVIGSFFKLDGSFGQVSEKYSSAPFAKGFLEGYLTMDTIAALAFGIIVVGAIQQKKALERKQVVRETLKAGIIAGIGLAFVYITVGLLGAKMASVGEYENGGVILTEFAKLMFGAPGMLLLGLIVTLACFTTAVGLVAATSQFFAKMMPKVPYKTFTVVVTLVSLLIANLGLNQIISISVPVLIVLYPITIVLVILSFLDRFFKGARGVYVGSVLATTLVSVVDGLKTFGVESEALATLLKSLPLYAEGLGWLLPALVGALAGWAFDRLVSSKELKTASE</sequence>
<dbReference type="GO" id="GO:0005304">
    <property type="term" value="F:L-valine transmembrane transporter activity"/>
    <property type="evidence" value="ECO:0007669"/>
    <property type="project" value="TreeGrafter"/>
</dbReference>
<dbReference type="GO" id="GO:0015820">
    <property type="term" value="P:L-leucine transport"/>
    <property type="evidence" value="ECO:0007669"/>
    <property type="project" value="TreeGrafter"/>
</dbReference>
<name>A0A0A8X820_MESS1</name>
<evidence type="ECO:0000256" key="9">
    <source>
        <dbReference type="RuleBase" id="RU362122"/>
    </source>
</evidence>
<dbReference type="OrthoDB" id="9783920at2"/>
<feature type="transmembrane region" description="Helical" evidence="9">
    <location>
        <begin position="12"/>
        <end position="32"/>
    </location>
</feature>
<feature type="transmembrane region" description="Helical" evidence="9">
    <location>
        <begin position="152"/>
        <end position="172"/>
    </location>
</feature>
<feature type="transmembrane region" description="Helical" evidence="9">
    <location>
        <begin position="235"/>
        <end position="256"/>
    </location>
</feature>
<comment type="caution">
    <text evidence="10">The sequence shown here is derived from an EMBL/GenBank/DDBJ whole genome shotgun (WGS) entry which is preliminary data.</text>
</comment>
<comment type="function">
    <text evidence="9">Component of the transport system for branched-chain amino acids.</text>
</comment>
<comment type="similarity">
    <text evidence="2 9">Belongs to the branched chain amino acid transporter family.</text>
</comment>
<keyword evidence="6 9" id="KW-0029">Amino-acid transport</keyword>
<feature type="transmembrane region" description="Helical" evidence="9">
    <location>
        <begin position="76"/>
        <end position="98"/>
    </location>
</feature>
<dbReference type="InterPro" id="IPR004685">
    <property type="entry name" value="Brnchd-chn_aa_trnsp_Livcs"/>
</dbReference>
<evidence type="ECO:0000256" key="5">
    <source>
        <dbReference type="ARBA" id="ARBA00022692"/>
    </source>
</evidence>
<dbReference type="STRING" id="1321606.SAMD00020551_2445"/>
<feature type="transmembrane region" description="Helical" evidence="9">
    <location>
        <begin position="314"/>
        <end position="335"/>
    </location>
</feature>
<evidence type="ECO:0000313" key="10">
    <source>
        <dbReference type="EMBL" id="GAM14296.1"/>
    </source>
</evidence>
<feature type="transmembrane region" description="Helical" evidence="9">
    <location>
        <begin position="371"/>
        <end position="392"/>
    </location>
</feature>
<keyword evidence="3 9" id="KW-0813">Transport</keyword>
<feature type="transmembrane region" description="Helical" evidence="9">
    <location>
        <begin position="44"/>
        <end position="64"/>
    </location>
</feature>
<dbReference type="AlphaFoldDB" id="A0A0A8X820"/>
<keyword evidence="5 9" id="KW-0812">Transmembrane</keyword>
<dbReference type="GO" id="GO:0015188">
    <property type="term" value="F:L-isoleucine transmembrane transporter activity"/>
    <property type="evidence" value="ECO:0007669"/>
    <property type="project" value="TreeGrafter"/>
</dbReference>
<comment type="subcellular location">
    <subcellularLocation>
        <location evidence="1 9">Cell membrane</location>
        <topology evidence="1 9">Multi-pass membrane protein</topology>
    </subcellularLocation>
</comment>
<protein>
    <recommendedName>
        <fullName evidence="9">Branched-chain amino acid transport system carrier protein</fullName>
    </recommendedName>
</protein>
<organism evidence="10 11">
    <name type="scientific">Mesobacillus selenatarsenatis (strain DSM 18680 / JCM 14380 / FERM P-15431 / SF-1)</name>
    <dbReference type="NCBI Taxonomy" id="1321606"/>
    <lineage>
        <taxon>Bacteria</taxon>
        <taxon>Bacillati</taxon>
        <taxon>Bacillota</taxon>
        <taxon>Bacilli</taxon>
        <taxon>Bacillales</taxon>
        <taxon>Bacillaceae</taxon>
        <taxon>Mesobacillus</taxon>
    </lineage>
</organism>
<keyword evidence="7 9" id="KW-1133">Transmembrane helix</keyword>
<dbReference type="Gene3D" id="1.20.1740.10">
    <property type="entry name" value="Amino acid/polyamine transporter I"/>
    <property type="match status" value="1"/>
</dbReference>
<accession>A0A0A8X820</accession>
<reference evidence="10 11" key="1">
    <citation type="submission" date="2013-06" db="EMBL/GenBank/DDBJ databases">
        <title>Whole genome shotgun sequence of Bacillus selenatarsenatis SF-1.</title>
        <authorList>
            <person name="Kuroda M."/>
            <person name="Sei K."/>
            <person name="Yamashita M."/>
            <person name="Ike M."/>
        </authorList>
    </citation>
    <scope>NUCLEOTIDE SEQUENCE [LARGE SCALE GENOMIC DNA]</scope>
    <source>
        <strain evidence="10 11">SF-1</strain>
    </source>
</reference>
<dbReference type="GO" id="GO:0015818">
    <property type="term" value="P:isoleucine transport"/>
    <property type="evidence" value="ECO:0007669"/>
    <property type="project" value="TreeGrafter"/>
</dbReference>
<dbReference type="PANTHER" id="PTHR30588:SF0">
    <property type="entry name" value="BRANCHED-CHAIN AMINO ACID PERMEASE BRNQ"/>
    <property type="match status" value="1"/>
</dbReference>
<feature type="transmembrane region" description="Helical" evidence="9">
    <location>
        <begin position="276"/>
        <end position="302"/>
    </location>
</feature>
<evidence type="ECO:0000256" key="1">
    <source>
        <dbReference type="ARBA" id="ARBA00004651"/>
    </source>
</evidence>
<keyword evidence="11" id="KW-1185">Reference proteome</keyword>
<keyword evidence="8 9" id="KW-0472">Membrane</keyword>
<evidence type="ECO:0000256" key="4">
    <source>
        <dbReference type="ARBA" id="ARBA00022475"/>
    </source>
</evidence>
<feature type="transmembrane region" description="Helical" evidence="9">
    <location>
        <begin position="412"/>
        <end position="429"/>
    </location>
</feature>
<gene>
    <name evidence="10" type="ORF">SAMD00020551_2445</name>
</gene>
<evidence type="ECO:0000256" key="7">
    <source>
        <dbReference type="ARBA" id="ARBA00022989"/>
    </source>
</evidence>
<dbReference type="NCBIfam" id="TIGR00796">
    <property type="entry name" value="livcs"/>
    <property type="match status" value="1"/>
</dbReference>
<feature type="transmembrane region" description="Helical" evidence="9">
    <location>
        <begin position="118"/>
        <end position="140"/>
    </location>
</feature>
<evidence type="ECO:0000256" key="8">
    <source>
        <dbReference type="ARBA" id="ARBA00023136"/>
    </source>
</evidence>
<dbReference type="PANTHER" id="PTHR30588">
    <property type="entry name" value="BRANCHED-CHAIN AMINO ACID TRANSPORT SYSTEM 2 CARRIER PROTEIN"/>
    <property type="match status" value="1"/>
</dbReference>
<dbReference type="Proteomes" id="UP000031014">
    <property type="component" value="Unassembled WGS sequence"/>
</dbReference>
<evidence type="ECO:0000256" key="6">
    <source>
        <dbReference type="ARBA" id="ARBA00022970"/>
    </source>
</evidence>
<dbReference type="GO" id="GO:0015190">
    <property type="term" value="F:L-leucine transmembrane transporter activity"/>
    <property type="evidence" value="ECO:0007669"/>
    <property type="project" value="TreeGrafter"/>
</dbReference>
<dbReference type="RefSeq" id="WP_041966060.1">
    <property type="nucleotide sequence ID" value="NZ_BASE01000054.1"/>
</dbReference>
<evidence type="ECO:0000256" key="3">
    <source>
        <dbReference type="ARBA" id="ARBA00022448"/>
    </source>
</evidence>
<feature type="transmembrane region" description="Helical" evidence="9">
    <location>
        <begin position="192"/>
        <end position="215"/>
    </location>
</feature>